<dbReference type="AlphaFoldDB" id="A0A0A8YX77"/>
<dbReference type="EMBL" id="GBRH01266729">
    <property type="protein sequence ID" value="JAD31166.1"/>
    <property type="molecule type" value="Transcribed_RNA"/>
</dbReference>
<accession>A0A0A8YX77</accession>
<protein>
    <submittedName>
        <fullName evidence="1">Uncharacterized protein</fullName>
    </submittedName>
</protein>
<evidence type="ECO:0000313" key="1">
    <source>
        <dbReference type="EMBL" id="JAD31166.1"/>
    </source>
</evidence>
<reference evidence="1" key="1">
    <citation type="submission" date="2014-09" db="EMBL/GenBank/DDBJ databases">
        <authorList>
            <person name="Magalhaes I.L.F."/>
            <person name="Oliveira U."/>
            <person name="Santos F.R."/>
            <person name="Vidigal T.H.D.A."/>
            <person name="Brescovit A.D."/>
            <person name="Santos A.J."/>
        </authorList>
    </citation>
    <scope>NUCLEOTIDE SEQUENCE</scope>
    <source>
        <tissue evidence="1">Shoot tissue taken approximately 20 cm above the soil surface</tissue>
    </source>
</reference>
<organism evidence="1">
    <name type="scientific">Arundo donax</name>
    <name type="common">Giant reed</name>
    <name type="synonym">Donax arundinaceus</name>
    <dbReference type="NCBI Taxonomy" id="35708"/>
    <lineage>
        <taxon>Eukaryota</taxon>
        <taxon>Viridiplantae</taxon>
        <taxon>Streptophyta</taxon>
        <taxon>Embryophyta</taxon>
        <taxon>Tracheophyta</taxon>
        <taxon>Spermatophyta</taxon>
        <taxon>Magnoliopsida</taxon>
        <taxon>Liliopsida</taxon>
        <taxon>Poales</taxon>
        <taxon>Poaceae</taxon>
        <taxon>PACMAD clade</taxon>
        <taxon>Arundinoideae</taxon>
        <taxon>Arundineae</taxon>
        <taxon>Arundo</taxon>
    </lineage>
</organism>
<sequence length="24" mass="2563">MHLNAVSSLGYHAQDTASFSLIPC</sequence>
<proteinExistence type="predicted"/>
<name>A0A0A8YX77_ARUDO</name>
<reference evidence="1" key="2">
    <citation type="journal article" date="2015" name="Data Brief">
        <title>Shoot transcriptome of the giant reed, Arundo donax.</title>
        <authorList>
            <person name="Barrero R.A."/>
            <person name="Guerrero F.D."/>
            <person name="Moolhuijzen P."/>
            <person name="Goolsby J.A."/>
            <person name="Tidwell J."/>
            <person name="Bellgard S.E."/>
            <person name="Bellgard M.I."/>
        </authorList>
    </citation>
    <scope>NUCLEOTIDE SEQUENCE</scope>
    <source>
        <tissue evidence="1">Shoot tissue taken approximately 20 cm above the soil surface</tissue>
    </source>
</reference>